<feature type="domain" description="DUF6984" evidence="1">
    <location>
        <begin position="4"/>
        <end position="104"/>
    </location>
</feature>
<sequence>MAQRPLNLPELGLLVYLLRGAADAERLLGQLPVARVADITAHGVGSLRFVGPMPERRLGAIAGRTHFLDDDGVPVFVALYLDRAGELYELDCWKADASPVHRIPAF</sequence>
<accession>A0A3S0JIM1</accession>
<comment type="caution">
    <text evidence="2">The sequence shown here is derived from an EMBL/GenBank/DDBJ whole genome shotgun (WGS) entry which is preliminary data.</text>
</comment>
<dbReference type="Proteomes" id="UP000282184">
    <property type="component" value="Unassembled WGS sequence"/>
</dbReference>
<dbReference type="InterPro" id="IPR054253">
    <property type="entry name" value="DUF6984"/>
</dbReference>
<organism evidence="2 3">
    <name type="scientific">Hymenobacter gummosus</name>
    <dbReference type="NCBI Taxonomy" id="1776032"/>
    <lineage>
        <taxon>Bacteria</taxon>
        <taxon>Pseudomonadati</taxon>
        <taxon>Bacteroidota</taxon>
        <taxon>Cytophagia</taxon>
        <taxon>Cytophagales</taxon>
        <taxon>Hymenobacteraceae</taxon>
        <taxon>Hymenobacter</taxon>
    </lineage>
</organism>
<name>A0A3S0JIM1_9BACT</name>
<dbReference type="AlphaFoldDB" id="A0A3S0JIM1"/>
<protein>
    <recommendedName>
        <fullName evidence="1">DUF6984 domain-containing protein</fullName>
    </recommendedName>
</protein>
<keyword evidence="3" id="KW-1185">Reference proteome</keyword>
<proteinExistence type="predicted"/>
<evidence type="ECO:0000259" key="1">
    <source>
        <dbReference type="Pfam" id="PF22480"/>
    </source>
</evidence>
<evidence type="ECO:0000313" key="3">
    <source>
        <dbReference type="Proteomes" id="UP000282184"/>
    </source>
</evidence>
<dbReference type="EMBL" id="RXOF01000003">
    <property type="protein sequence ID" value="RTQ51414.1"/>
    <property type="molecule type" value="Genomic_DNA"/>
</dbReference>
<dbReference type="RefSeq" id="WP_126692307.1">
    <property type="nucleotide sequence ID" value="NZ_RXOF01000003.1"/>
</dbReference>
<dbReference type="Pfam" id="PF22480">
    <property type="entry name" value="DUF6984"/>
    <property type="match status" value="1"/>
</dbReference>
<dbReference type="OrthoDB" id="1050330at2"/>
<reference evidence="2 3" key="1">
    <citation type="submission" date="2018-12" db="EMBL/GenBank/DDBJ databases">
        <title>Hymenobacter gummosus sp. nov., isolated from a spring.</title>
        <authorList>
            <person name="Nie L."/>
        </authorList>
    </citation>
    <scope>NUCLEOTIDE SEQUENCE [LARGE SCALE GENOMIC DNA]</scope>
    <source>
        <strain evidence="2 3">KCTC 52166</strain>
    </source>
</reference>
<evidence type="ECO:0000313" key="2">
    <source>
        <dbReference type="EMBL" id="RTQ51414.1"/>
    </source>
</evidence>
<gene>
    <name evidence="2" type="ORF">EJV47_06315</name>
</gene>